<sequence length="152" mass="16715">MSIELAVVLDINRIQTAFINLGAMANDGAIPRAAAAALLSSTENAFEQQADPVTGEHWASWSDPYLAWREKHNYVPGTILTLNGDLARSITTDYGPDWALIGSPMIYAAIHQWGGKARYTILEARPYMGLDKVGRKEIYTAIEKRAQAALRP</sequence>
<dbReference type="Pfam" id="PF05069">
    <property type="entry name" value="Phage_tail_S"/>
    <property type="match status" value="1"/>
</dbReference>
<gene>
    <name evidence="1" type="ORF">CEW81_16895</name>
</gene>
<dbReference type="EMBL" id="CP022114">
    <property type="protein sequence ID" value="ASG63793.1"/>
    <property type="molecule type" value="Genomic_DNA"/>
</dbReference>
<name>A0A248KIU3_9ENTR</name>
<dbReference type="Proteomes" id="UP000197098">
    <property type="component" value="Chromosome"/>
</dbReference>
<proteinExistence type="predicted"/>
<dbReference type="AlphaFoldDB" id="A0A248KIU3"/>
<dbReference type="NCBIfam" id="TIGR01635">
    <property type="entry name" value="tail_comp_S"/>
    <property type="match status" value="1"/>
</dbReference>
<organism evidence="1 2">
    <name type="scientific">Kluyvera genomosp. 3</name>
    <dbReference type="NCBI Taxonomy" id="2774055"/>
    <lineage>
        <taxon>Bacteria</taxon>
        <taxon>Pseudomonadati</taxon>
        <taxon>Pseudomonadota</taxon>
        <taxon>Gammaproteobacteria</taxon>
        <taxon>Enterobacterales</taxon>
        <taxon>Enterobacteriaceae</taxon>
        <taxon>Kluyvera</taxon>
    </lineage>
</organism>
<dbReference type="InterPro" id="IPR006522">
    <property type="entry name" value="Phage_virion_morphogenesis"/>
</dbReference>
<evidence type="ECO:0000313" key="2">
    <source>
        <dbReference type="Proteomes" id="UP000197098"/>
    </source>
</evidence>
<protein>
    <submittedName>
        <fullName evidence="1">Phage virion morphogenesis protein</fullName>
    </submittedName>
</protein>
<accession>A0A248KIU3</accession>
<reference evidence="1 2" key="1">
    <citation type="submission" date="2017-06" db="EMBL/GenBank/DDBJ databases">
        <title>Origin of plasmid-mediated fosfomycin resistance gene fosA3.</title>
        <authorList>
            <person name="Ito R."/>
            <person name="Pacey M.P."/>
            <person name="Doi Y."/>
        </authorList>
    </citation>
    <scope>NUCLEOTIDE SEQUENCE [LARGE SCALE GENOMIC DNA]</scope>
    <source>
        <strain evidence="1 2">YDC799</strain>
    </source>
</reference>
<evidence type="ECO:0000313" key="1">
    <source>
        <dbReference type="EMBL" id="ASG63793.1"/>
    </source>
</evidence>